<evidence type="ECO:0000256" key="4">
    <source>
        <dbReference type="SAM" id="MobiDB-lite"/>
    </source>
</evidence>
<dbReference type="GO" id="GO:0016567">
    <property type="term" value="P:protein ubiquitination"/>
    <property type="evidence" value="ECO:0007669"/>
    <property type="project" value="UniProtKB-UniPathway"/>
</dbReference>
<dbReference type="SMART" id="SM00512">
    <property type="entry name" value="Skp1"/>
    <property type="match status" value="1"/>
</dbReference>
<dbReference type="Gene3D" id="3.30.710.10">
    <property type="entry name" value="Potassium Channel Kv1.1, Chain A"/>
    <property type="match status" value="1"/>
</dbReference>
<accession>J3MN55</accession>
<dbReference type="InterPro" id="IPR016072">
    <property type="entry name" value="Skp1_comp_dimer"/>
</dbReference>
<dbReference type="InterPro" id="IPR016897">
    <property type="entry name" value="SKP1"/>
</dbReference>
<dbReference type="AlphaFoldDB" id="J3MN55"/>
<dbReference type="HOGENOM" id="CLU_059252_6_1_1"/>
<dbReference type="GO" id="GO:0009867">
    <property type="term" value="P:jasmonic acid mediated signaling pathway"/>
    <property type="evidence" value="ECO:0007669"/>
    <property type="project" value="UniProtKB-ARBA"/>
</dbReference>
<evidence type="ECO:0000256" key="2">
    <source>
        <dbReference type="ARBA" id="ARBA00009993"/>
    </source>
</evidence>
<dbReference type="InterPro" id="IPR001232">
    <property type="entry name" value="SKP1-like"/>
</dbReference>
<keyword evidence="8" id="KW-1185">Reference proteome</keyword>
<feature type="region of interest" description="Disordered" evidence="4">
    <location>
        <begin position="1"/>
        <end position="31"/>
    </location>
</feature>
<gene>
    <name evidence="7" type="primary">LOC102718667</name>
</gene>
<comment type="pathway">
    <text evidence="1">Protein modification; protein ubiquitination.</text>
</comment>
<dbReference type="STRING" id="4533.J3MN55"/>
<dbReference type="Proteomes" id="UP000006038">
    <property type="component" value="Chromosome 7"/>
</dbReference>
<evidence type="ECO:0000256" key="1">
    <source>
        <dbReference type="ARBA" id="ARBA00004906"/>
    </source>
</evidence>
<name>J3MN55_ORYBR</name>
<dbReference type="PANTHER" id="PTHR11165">
    <property type="entry name" value="SKP1"/>
    <property type="match status" value="1"/>
</dbReference>
<feature type="domain" description="SKP1 component dimerisation" evidence="5">
    <location>
        <begin position="177"/>
        <end position="206"/>
    </location>
</feature>
<feature type="compositionally biased region" description="Basic and acidic residues" evidence="4">
    <location>
        <begin position="15"/>
        <end position="31"/>
    </location>
</feature>
<evidence type="ECO:0000313" key="8">
    <source>
        <dbReference type="Proteomes" id="UP000006038"/>
    </source>
</evidence>
<dbReference type="InterPro" id="IPR016073">
    <property type="entry name" value="Skp1_comp_POZ"/>
</dbReference>
<comment type="similarity">
    <text evidence="2">Belongs to the SKP1 family.</text>
</comment>
<evidence type="ECO:0000259" key="6">
    <source>
        <dbReference type="Pfam" id="PF03931"/>
    </source>
</evidence>
<proteinExistence type="inferred from homology"/>
<evidence type="ECO:0000313" key="7">
    <source>
        <dbReference type="EnsemblPlants" id="OB07G28370.1"/>
    </source>
</evidence>
<dbReference type="InterPro" id="IPR011333">
    <property type="entry name" value="SKP1/BTB/POZ_sf"/>
</dbReference>
<dbReference type="GO" id="GO:0006511">
    <property type="term" value="P:ubiquitin-dependent protein catabolic process"/>
    <property type="evidence" value="ECO:0007669"/>
    <property type="project" value="InterPro"/>
</dbReference>
<dbReference type="Pfam" id="PF01466">
    <property type="entry name" value="Skp1"/>
    <property type="match status" value="1"/>
</dbReference>
<dbReference type="SUPFAM" id="SSF81382">
    <property type="entry name" value="Skp1 dimerisation domain-like"/>
    <property type="match status" value="1"/>
</dbReference>
<dbReference type="EnsemblPlants" id="OB07G28370.1">
    <property type="protein sequence ID" value="OB07G28370.1"/>
    <property type="gene ID" value="OB07G28370"/>
</dbReference>
<keyword evidence="3" id="KW-0833">Ubl conjugation pathway</keyword>
<feature type="domain" description="SKP1 component POZ" evidence="6">
    <location>
        <begin position="65"/>
        <end position="123"/>
    </location>
</feature>
<dbReference type="UniPathway" id="UPA00143"/>
<dbReference type="eggNOG" id="KOG1724">
    <property type="taxonomic scope" value="Eukaryota"/>
</dbReference>
<dbReference type="RefSeq" id="XP_015695022.1">
    <property type="nucleotide sequence ID" value="XM_015839536.2"/>
</dbReference>
<evidence type="ECO:0000256" key="3">
    <source>
        <dbReference type="ARBA" id="ARBA00022786"/>
    </source>
</evidence>
<organism evidence="7">
    <name type="scientific">Oryza brachyantha</name>
    <name type="common">malo sina</name>
    <dbReference type="NCBI Taxonomy" id="4533"/>
    <lineage>
        <taxon>Eukaryota</taxon>
        <taxon>Viridiplantae</taxon>
        <taxon>Streptophyta</taxon>
        <taxon>Embryophyta</taxon>
        <taxon>Tracheophyta</taxon>
        <taxon>Spermatophyta</taxon>
        <taxon>Magnoliopsida</taxon>
        <taxon>Liliopsida</taxon>
        <taxon>Poales</taxon>
        <taxon>Poaceae</taxon>
        <taxon>BOP clade</taxon>
        <taxon>Oryzoideae</taxon>
        <taxon>Oryzeae</taxon>
        <taxon>Oryzinae</taxon>
        <taxon>Oryza</taxon>
    </lineage>
</organism>
<evidence type="ECO:0008006" key="9">
    <source>
        <dbReference type="Google" id="ProtNLM"/>
    </source>
</evidence>
<protein>
    <recommendedName>
        <fullName evidence="9">SKP1-like protein</fullName>
    </recommendedName>
</protein>
<dbReference type="OrthoDB" id="2342932at2759"/>
<dbReference type="SUPFAM" id="SSF54695">
    <property type="entry name" value="POZ domain"/>
    <property type="match status" value="1"/>
</dbReference>
<reference evidence="7" key="1">
    <citation type="journal article" date="2013" name="Nat. Commun.">
        <title>Whole-genome sequencing of Oryza brachyantha reveals mechanisms underlying Oryza genome evolution.</title>
        <authorList>
            <person name="Chen J."/>
            <person name="Huang Q."/>
            <person name="Gao D."/>
            <person name="Wang J."/>
            <person name="Lang Y."/>
            <person name="Liu T."/>
            <person name="Li B."/>
            <person name="Bai Z."/>
            <person name="Luis Goicoechea J."/>
            <person name="Liang C."/>
            <person name="Chen C."/>
            <person name="Zhang W."/>
            <person name="Sun S."/>
            <person name="Liao Y."/>
            <person name="Zhang X."/>
            <person name="Yang L."/>
            <person name="Song C."/>
            <person name="Wang M."/>
            <person name="Shi J."/>
            <person name="Liu G."/>
            <person name="Liu J."/>
            <person name="Zhou H."/>
            <person name="Zhou W."/>
            <person name="Yu Q."/>
            <person name="An N."/>
            <person name="Chen Y."/>
            <person name="Cai Q."/>
            <person name="Wang B."/>
            <person name="Liu B."/>
            <person name="Min J."/>
            <person name="Huang Y."/>
            <person name="Wu H."/>
            <person name="Li Z."/>
            <person name="Zhang Y."/>
            <person name="Yin Y."/>
            <person name="Song W."/>
            <person name="Jiang J."/>
            <person name="Jackson S.A."/>
            <person name="Wing R.A."/>
            <person name="Wang J."/>
            <person name="Chen M."/>
        </authorList>
    </citation>
    <scope>NUCLEOTIDE SEQUENCE [LARGE SCALE GENOMIC DNA]</scope>
    <source>
        <strain evidence="7">cv. IRGC 101232</strain>
    </source>
</reference>
<sequence length="216" mass="23334">MATGSGEVPVVPEAAEGKGEGEGKVAAAVEEKEGEVSAEAVTVEKEREGAVVSEVVEKAPAKAGMITLKCNDGKLIEMRAASAMLSKILGEMVESGCADGVIPLTEIDSKALKKVIEYCDKHADFAANKKSGTDEEKGWDKGFIDELDKNRNLLFSVIMAANFLCIDGLLKDTFVVTIKGKTPQEIRKAFNIDNNDITDEELEEIIQQCNRVYGQY</sequence>
<dbReference type="InterPro" id="IPR036296">
    <property type="entry name" value="SKP1-like_dim_sf"/>
</dbReference>
<dbReference type="Pfam" id="PF03931">
    <property type="entry name" value="Skp1_POZ"/>
    <property type="match status" value="1"/>
</dbReference>
<evidence type="ECO:0000259" key="5">
    <source>
        <dbReference type="Pfam" id="PF01466"/>
    </source>
</evidence>
<dbReference type="GeneID" id="102718667"/>
<dbReference type="KEGG" id="obr:102718667"/>
<reference evidence="7" key="2">
    <citation type="submission" date="2013-04" db="UniProtKB">
        <authorList>
            <consortium name="EnsemblPlants"/>
        </authorList>
    </citation>
    <scope>IDENTIFICATION</scope>
</reference>
<dbReference type="Gramene" id="OB07G28370.1">
    <property type="protein sequence ID" value="OB07G28370.1"/>
    <property type="gene ID" value="OB07G28370"/>
</dbReference>